<sequence length="462" mass="50083">NEGSSGSPFKSLGHAIEHVTAGDTVMLKKGTYTGSDNREIEISANNSTTNFDNFKNVVITSEKGADSTIIDAGGQGRHFFIYGTQTKTIDSTLQFIGLTFTGGRQSDYAGSFYIETNSYHDNSINQNRAALMQPKFTNCVFKDNQAGGDNDGGLGGAFRISNAAPIFENCVFDSNYANGGGGAINVGGSSDAIRDTLWIRNCTFKNNYVNDTGVTNAGSVNGGAIMLDFGMNLIIANSLFEKNQAIQTVGNHGSYGGALMISDNWSGQIKPYVWIANSRFTKNKVDHEGSNTNSHGGAIYGNAPFIMINTLIDNNSAEFSGSNGRGMGGGMMISMNSVWDGTYDQNQNQNQTQGHIYLINNTIVNNYAFSNSDNGEGGGIQINNADRVHGTWFNNIFWGNRSDDASSTFNHNVRYSYQGSQQLQLNIDYNNIEFSEHVPDMMGSNSYDIDPSFYSATNYQLS</sequence>
<dbReference type="SUPFAM" id="SSF51126">
    <property type="entry name" value="Pectin lyase-like"/>
    <property type="match status" value="1"/>
</dbReference>
<dbReference type="EMBL" id="UINC01062685">
    <property type="protein sequence ID" value="SVB89538.1"/>
    <property type="molecule type" value="Genomic_DNA"/>
</dbReference>
<accession>A0A382HQE3</accession>
<dbReference type="Gene3D" id="2.160.20.10">
    <property type="entry name" value="Single-stranded right-handed beta-helix, Pectin lyase-like"/>
    <property type="match status" value="1"/>
</dbReference>
<dbReference type="InterPro" id="IPR011050">
    <property type="entry name" value="Pectin_lyase_fold/virulence"/>
</dbReference>
<evidence type="ECO:0000313" key="1">
    <source>
        <dbReference type="EMBL" id="SVB89538.1"/>
    </source>
</evidence>
<organism evidence="1">
    <name type="scientific">marine metagenome</name>
    <dbReference type="NCBI Taxonomy" id="408172"/>
    <lineage>
        <taxon>unclassified sequences</taxon>
        <taxon>metagenomes</taxon>
        <taxon>ecological metagenomes</taxon>
    </lineage>
</organism>
<protein>
    <recommendedName>
        <fullName evidence="2">DUF1565 domain-containing protein</fullName>
    </recommendedName>
</protein>
<feature type="non-terminal residue" evidence="1">
    <location>
        <position position="1"/>
    </location>
</feature>
<proteinExistence type="predicted"/>
<feature type="non-terminal residue" evidence="1">
    <location>
        <position position="462"/>
    </location>
</feature>
<evidence type="ECO:0008006" key="2">
    <source>
        <dbReference type="Google" id="ProtNLM"/>
    </source>
</evidence>
<reference evidence="1" key="1">
    <citation type="submission" date="2018-05" db="EMBL/GenBank/DDBJ databases">
        <authorList>
            <person name="Lanie J.A."/>
            <person name="Ng W.-L."/>
            <person name="Kazmierczak K.M."/>
            <person name="Andrzejewski T.M."/>
            <person name="Davidsen T.M."/>
            <person name="Wayne K.J."/>
            <person name="Tettelin H."/>
            <person name="Glass J.I."/>
            <person name="Rusch D."/>
            <person name="Podicherti R."/>
            <person name="Tsui H.-C.T."/>
            <person name="Winkler M.E."/>
        </authorList>
    </citation>
    <scope>NUCLEOTIDE SEQUENCE</scope>
</reference>
<dbReference type="InterPro" id="IPR012334">
    <property type="entry name" value="Pectin_lyas_fold"/>
</dbReference>
<dbReference type="AlphaFoldDB" id="A0A382HQE3"/>
<gene>
    <name evidence="1" type="ORF">METZ01_LOCUS242392</name>
</gene>
<name>A0A382HQE3_9ZZZZ</name>